<keyword evidence="2" id="KW-0812">Transmembrane</keyword>
<feature type="region of interest" description="Disordered" evidence="1">
    <location>
        <begin position="1"/>
        <end position="23"/>
    </location>
</feature>
<dbReference type="Proteomes" id="UP000321234">
    <property type="component" value="Unassembled WGS sequence"/>
</dbReference>
<dbReference type="AlphaFoldDB" id="A0A5C8ZHX5"/>
<accession>A0A5C8ZHX5</accession>
<feature type="transmembrane region" description="Helical" evidence="2">
    <location>
        <begin position="20"/>
        <end position="40"/>
    </location>
</feature>
<protein>
    <submittedName>
        <fullName evidence="3">Uncharacterized protein</fullName>
    </submittedName>
</protein>
<name>A0A5C8ZHX5_9ACTN</name>
<sequence>MADAVPDLTGLLRSDREEGSPTPATACLFTAVTSGVLAVSRALDGHAGAALCWTALLVFQMVFFRWAASHPFSTDLDGRGLTIRRPGRTRRNAWGDATALHPGRRWDAARSGGAQPSGAVTRAAGHAPPVGSRPAGLAGLERGTWRTVGWFVTGMVVVQLVSRAPSVLPHDGLGTAAQVVLLVLGFVCFGVAGLKAFLRHSARQSGSSRPQEPQQ</sequence>
<reference evidence="3 4" key="1">
    <citation type="submission" date="2019-07" db="EMBL/GenBank/DDBJ databases">
        <title>Quadrisphaera sp. strain DD2A genome sequencing and assembly.</title>
        <authorList>
            <person name="Kim I."/>
        </authorList>
    </citation>
    <scope>NUCLEOTIDE SEQUENCE [LARGE SCALE GENOMIC DNA]</scope>
    <source>
        <strain evidence="3 4">DD2A</strain>
    </source>
</reference>
<organism evidence="3 4">
    <name type="scientific">Quadrisphaera setariae</name>
    <dbReference type="NCBI Taxonomy" id="2593304"/>
    <lineage>
        <taxon>Bacteria</taxon>
        <taxon>Bacillati</taxon>
        <taxon>Actinomycetota</taxon>
        <taxon>Actinomycetes</taxon>
        <taxon>Kineosporiales</taxon>
        <taxon>Kineosporiaceae</taxon>
        <taxon>Quadrisphaera</taxon>
    </lineage>
</organism>
<dbReference type="RefSeq" id="WP_147925907.1">
    <property type="nucleotide sequence ID" value="NZ_VKAC01000004.1"/>
</dbReference>
<comment type="caution">
    <text evidence="3">The sequence shown here is derived from an EMBL/GenBank/DDBJ whole genome shotgun (WGS) entry which is preliminary data.</text>
</comment>
<gene>
    <name evidence="3" type="ORF">FMM08_08590</name>
</gene>
<feature type="transmembrane region" description="Helical" evidence="2">
    <location>
        <begin position="176"/>
        <end position="198"/>
    </location>
</feature>
<dbReference type="EMBL" id="VKAC01000004">
    <property type="protein sequence ID" value="TXR56778.1"/>
    <property type="molecule type" value="Genomic_DNA"/>
</dbReference>
<keyword evidence="2" id="KW-0472">Membrane</keyword>
<feature type="transmembrane region" description="Helical" evidence="2">
    <location>
        <begin position="47"/>
        <end position="68"/>
    </location>
</feature>
<proteinExistence type="predicted"/>
<evidence type="ECO:0000256" key="1">
    <source>
        <dbReference type="SAM" id="MobiDB-lite"/>
    </source>
</evidence>
<keyword evidence="4" id="KW-1185">Reference proteome</keyword>
<evidence type="ECO:0000313" key="4">
    <source>
        <dbReference type="Proteomes" id="UP000321234"/>
    </source>
</evidence>
<keyword evidence="2" id="KW-1133">Transmembrane helix</keyword>
<evidence type="ECO:0000313" key="3">
    <source>
        <dbReference type="EMBL" id="TXR56778.1"/>
    </source>
</evidence>
<feature type="region of interest" description="Disordered" evidence="1">
    <location>
        <begin position="106"/>
        <end position="128"/>
    </location>
</feature>
<evidence type="ECO:0000256" key="2">
    <source>
        <dbReference type="SAM" id="Phobius"/>
    </source>
</evidence>